<accession>A0A1G1Y789</accession>
<dbReference type="AlphaFoldDB" id="A0A1G1Y789"/>
<dbReference type="InterPro" id="IPR011051">
    <property type="entry name" value="RmlC_Cupin_sf"/>
</dbReference>
<evidence type="ECO:0000313" key="3">
    <source>
        <dbReference type="Proteomes" id="UP000178432"/>
    </source>
</evidence>
<organism evidence="2 3">
    <name type="scientific">Candidatus Buchananbacteria bacterium RIFCSPHIGHO2_01_FULL_46_12</name>
    <dbReference type="NCBI Taxonomy" id="1797536"/>
    <lineage>
        <taxon>Bacteria</taxon>
        <taxon>Candidatus Buchananiibacteriota</taxon>
    </lineage>
</organism>
<dbReference type="SUPFAM" id="SSF51182">
    <property type="entry name" value="RmlC-like cupins"/>
    <property type="match status" value="1"/>
</dbReference>
<reference evidence="2 3" key="1">
    <citation type="journal article" date="2016" name="Nat. Commun.">
        <title>Thousands of microbial genomes shed light on interconnected biogeochemical processes in an aquifer system.</title>
        <authorList>
            <person name="Anantharaman K."/>
            <person name="Brown C.T."/>
            <person name="Hug L.A."/>
            <person name="Sharon I."/>
            <person name="Castelle C.J."/>
            <person name="Probst A.J."/>
            <person name="Thomas B.C."/>
            <person name="Singh A."/>
            <person name="Wilkins M.J."/>
            <person name="Karaoz U."/>
            <person name="Brodie E.L."/>
            <person name="Williams K.H."/>
            <person name="Hubbard S.S."/>
            <person name="Banfield J.F."/>
        </authorList>
    </citation>
    <scope>NUCLEOTIDE SEQUENCE [LARGE SCALE GENOMIC DNA]</scope>
</reference>
<comment type="caution">
    <text evidence="2">The sequence shown here is derived from an EMBL/GenBank/DDBJ whole genome shotgun (WGS) entry which is preliminary data.</text>
</comment>
<dbReference type="EMBL" id="MHIF01000037">
    <property type="protein sequence ID" value="OGY47437.1"/>
    <property type="molecule type" value="Genomic_DNA"/>
</dbReference>
<dbReference type="PANTHER" id="PTHR37694:SF1">
    <property type="entry name" value="SLR8022 PROTEIN"/>
    <property type="match status" value="1"/>
</dbReference>
<dbReference type="InterPro" id="IPR014710">
    <property type="entry name" value="RmlC-like_jellyroll"/>
</dbReference>
<feature type="domain" description="Cupin type-2" evidence="1">
    <location>
        <begin position="34"/>
        <end position="96"/>
    </location>
</feature>
<protein>
    <recommendedName>
        <fullName evidence="1">Cupin type-2 domain-containing protein</fullName>
    </recommendedName>
</protein>
<proteinExistence type="predicted"/>
<evidence type="ECO:0000259" key="1">
    <source>
        <dbReference type="Pfam" id="PF07883"/>
    </source>
</evidence>
<dbReference type="Gene3D" id="2.60.120.10">
    <property type="entry name" value="Jelly Rolls"/>
    <property type="match status" value="1"/>
</dbReference>
<dbReference type="Pfam" id="PF07883">
    <property type="entry name" value="Cupin_2"/>
    <property type="match status" value="1"/>
</dbReference>
<dbReference type="InterPro" id="IPR013096">
    <property type="entry name" value="Cupin_2"/>
</dbReference>
<name>A0A1G1Y789_9BACT</name>
<evidence type="ECO:0000313" key="2">
    <source>
        <dbReference type="EMBL" id="OGY47437.1"/>
    </source>
</evidence>
<dbReference type="PANTHER" id="PTHR37694">
    <property type="entry name" value="SLR8022 PROTEIN"/>
    <property type="match status" value="1"/>
</dbReference>
<sequence length="102" mass="11535">MNENWQQINELIQYPEKGIFSRVIFKSQKLEMTLFCLAGGTEISDHTSTREALVSVYEGRGEFILAGEKIEMKAGTLIHFLPKAVHSLKASDNMAFLLFLVN</sequence>
<gene>
    <name evidence="2" type="ORF">A2663_02695</name>
</gene>
<dbReference type="CDD" id="cd02230">
    <property type="entry name" value="cupin_HP0902-like"/>
    <property type="match status" value="1"/>
</dbReference>
<dbReference type="Proteomes" id="UP000178432">
    <property type="component" value="Unassembled WGS sequence"/>
</dbReference>